<evidence type="ECO:0008006" key="3">
    <source>
        <dbReference type="Google" id="ProtNLM"/>
    </source>
</evidence>
<dbReference type="PANTHER" id="PTHR33116:SF66">
    <property type="entry name" value="REVERSE TRANSCRIPTASE ZINC-BINDING DOMAIN-CONTAINING PROTEIN"/>
    <property type="match status" value="1"/>
</dbReference>
<sequence length="221" mass="25398">MLGEIRKWSDAETLVLQQKSRVNWIKSEDANTMFFHAWVKIRESKNSITSVYDNAGTKVQDPQLVEAEFIRFYSELMRARAENLPSPNAVFLCFRVAGYIDKSCIYMTGMEPRLRQEILDYLGYQEDNCKIKCRSAKLLSYAGRTRLTKSVIFGIQTYWGQIFLLPKRILKMIGSICRTYLWTGNTLSSKKALISWAKLCTPQAAGGQNLINMTLRIKQPS</sequence>
<protein>
    <recommendedName>
        <fullName evidence="3">Reverse transcriptase</fullName>
    </recommendedName>
</protein>
<dbReference type="AlphaFoldDB" id="A0AAN8YA06"/>
<proteinExistence type="predicted"/>
<dbReference type="EMBL" id="JBANQN010000007">
    <property type="protein sequence ID" value="KAK6785259.1"/>
    <property type="molecule type" value="Genomic_DNA"/>
</dbReference>
<keyword evidence="2" id="KW-1185">Reference proteome</keyword>
<name>A0AAN8YA06_SOLBU</name>
<comment type="caution">
    <text evidence="1">The sequence shown here is derived from an EMBL/GenBank/DDBJ whole genome shotgun (WGS) entry which is preliminary data.</text>
</comment>
<accession>A0AAN8YA06</accession>
<gene>
    <name evidence="1" type="ORF">RDI58_018714</name>
</gene>
<evidence type="ECO:0000313" key="2">
    <source>
        <dbReference type="Proteomes" id="UP001371456"/>
    </source>
</evidence>
<dbReference type="Proteomes" id="UP001371456">
    <property type="component" value="Unassembled WGS sequence"/>
</dbReference>
<reference evidence="1 2" key="1">
    <citation type="submission" date="2024-02" db="EMBL/GenBank/DDBJ databases">
        <title>de novo genome assembly of Solanum bulbocastanum strain 11H21.</title>
        <authorList>
            <person name="Hosaka A.J."/>
        </authorList>
    </citation>
    <scope>NUCLEOTIDE SEQUENCE [LARGE SCALE GENOMIC DNA]</scope>
    <source>
        <tissue evidence="1">Young leaves</tissue>
    </source>
</reference>
<evidence type="ECO:0000313" key="1">
    <source>
        <dbReference type="EMBL" id="KAK6785259.1"/>
    </source>
</evidence>
<dbReference type="PANTHER" id="PTHR33116">
    <property type="entry name" value="REVERSE TRANSCRIPTASE ZINC-BINDING DOMAIN-CONTAINING PROTEIN-RELATED-RELATED"/>
    <property type="match status" value="1"/>
</dbReference>
<organism evidence="1 2">
    <name type="scientific">Solanum bulbocastanum</name>
    <name type="common">Wild potato</name>
    <dbReference type="NCBI Taxonomy" id="147425"/>
    <lineage>
        <taxon>Eukaryota</taxon>
        <taxon>Viridiplantae</taxon>
        <taxon>Streptophyta</taxon>
        <taxon>Embryophyta</taxon>
        <taxon>Tracheophyta</taxon>
        <taxon>Spermatophyta</taxon>
        <taxon>Magnoliopsida</taxon>
        <taxon>eudicotyledons</taxon>
        <taxon>Gunneridae</taxon>
        <taxon>Pentapetalae</taxon>
        <taxon>asterids</taxon>
        <taxon>lamiids</taxon>
        <taxon>Solanales</taxon>
        <taxon>Solanaceae</taxon>
        <taxon>Solanoideae</taxon>
        <taxon>Solaneae</taxon>
        <taxon>Solanum</taxon>
    </lineage>
</organism>